<name>A0A3Q7F3K1_SOLLC</name>
<reference evidence="1" key="1">
    <citation type="journal article" date="2012" name="Nature">
        <title>The tomato genome sequence provides insights into fleshy fruit evolution.</title>
        <authorList>
            <consortium name="Tomato Genome Consortium"/>
        </authorList>
    </citation>
    <scope>NUCLEOTIDE SEQUENCE [LARGE SCALE GENOMIC DNA]</scope>
    <source>
        <strain evidence="1">cv. Heinz 1706</strain>
    </source>
</reference>
<dbReference type="Gramene" id="Solyc02g076630.1.1">
    <property type="protein sequence ID" value="Solyc02g076630.1.1.1"/>
    <property type="gene ID" value="Solyc02g076630.1"/>
</dbReference>
<dbReference type="InParanoid" id="A0A3Q7F3K1"/>
<protein>
    <submittedName>
        <fullName evidence="1">Uncharacterized protein</fullName>
    </submittedName>
</protein>
<proteinExistence type="predicted"/>
<evidence type="ECO:0000313" key="1">
    <source>
        <dbReference type="EnsemblPlants" id="Solyc02g076630.1.1.1"/>
    </source>
</evidence>
<keyword evidence="2" id="KW-1185">Reference proteome</keyword>
<dbReference type="PaxDb" id="4081-Solyc02g076630.1.1"/>
<accession>A0A3Q7F3K1</accession>
<organism evidence="1">
    <name type="scientific">Solanum lycopersicum</name>
    <name type="common">Tomato</name>
    <name type="synonym">Lycopersicon esculentum</name>
    <dbReference type="NCBI Taxonomy" id="4081"/>
    <lineage>
        <taxon>Eukaryota</taxon>
        <taxon>Viridiplantae</taxon>
        <taxon>Streptophyta</taxon>
        <taxon>Embryophyta</taxon>
        <taxon>Tracheophyta</taxon>
        <taxon>Spermatophyta</taxon>
        <taxon>Magnoliopsida</taxon>
        <taxon>eudicotyledons</taxon>
        <taxon>Gunneridae</taxon>
        <taxon>Pentapetalae</taxon>
        <taxon>asterids</taxon>
        <taxon>lamiids</taxon>
        <taxon>Solanales</taxon>
        <taxon>Solanaceae</taxon>
        <taxon>Solanoideae</taxon>
        <taxon>Solaneae</taxon>
        <taxon>Solanum</taxon>
        <taxon>Solanum subgen. Lycopersicon</taxon>
    </lineage>
</organism>
<reference evidence="1" key="2">
    <citation type="submission" date="2019-01" db="UniProtKB">
        <authorList>
            <consortium name="EnsemblPlants"/>
        </authorList>
    </citation>
    <scope>IDENTIFICATION</scope>
    <source>
        <strain evidence="1">cv. Heinz 1706</strain>
    </source>
</reference>
<sequence>MSMPHSAYANRMREDGLQPAIHRIEFSNEVHEVGAKSGDTSIRARRLRLLA</sequence>
<dbReference type="EnsemblPlants" id="Solyc02g076630.1.1">
    <property type="protein sequence ID" value="Solyc02g076630.1.1.1"/>
    <property type="gene ID" value="Solyc02g076630.1"/>
</dbReference>
<evidence type="ECO:0000313" key="2">
    <source>
        <dbReference type="Proteomes" id="UP000004994"/>
    </source>
</evidence>
<dbReference type="AlphaFoldDB" id="A0A3Q7F3K1"/>
<dbReference type="Proteomes" id="UP000004994">
    <property type="component" value="Chromosome 2"/>
</dbReference>